<organism evidence="5 6">
    <name type="scientific">Lactococcus nasutitermitis</name>
    <dbReference type="NCBI Taxonomy" id="1652957"/>
    <lineage>
        <taxon>Bacteria</taxon>
        <taxon>Bacillati</taxon>
        <taxon>Bacillota</taxon>
        <taxon>Bacilli</taxon>
        <taxon>Lactobacillales</taxon>
        <taxon>Streptococcaceae</taxon>
        <taxon>Lactococcus</taxon>
    </lineage>
</organism>
<comment type="catalytic activity">
    <reaction evidence="4">
        <text>glycyl-tRNA(Ala) + H2O = tRNA(Ala) + glycine + H(+)</text>
        <dbReference type="Rhea" id="RHEA:53744"/>
        <dbReference type="Rhea" id="RHEA-COMP:9657"/>
        <dbReference type="Rhea" id="RHEA-COMP:13640"/>
        <dbReference type="ChEBI" id="CHEBI:15377"/>
        <dbReference type="ChEBI" id="CHEBI:15378"/>
        <dbReference type="ChEBI" id="CHEBI:57305"/>
        <dbReference type="ChEBI" id="CHEBI:78442"/>
        <dbReference type="ChEBI" id="CHEBI:78522"/>
    </reaction>
</comment>
<feature type="short sequence motif" description="Gly-cisPro motif, important for rejection of L-amino acids" evidence="4">
    <location>
        <begin position="136"/>
        <end position="137"/>
    </location>
</feature>
<evidence type="ECO:0000313" key="5">
    <source>
        <dbReference type="EMBL" id="MFC4651727.1"/>
    </source>
</evidence>
<dbReference type="EC" id="3.1.1.-" evidence="4"/>
<dbReference type="InterPro" id="IPR023509">
    <property type="entry name" value="DTD-like_sf"/>
</dbReference>
<dbReference type="HAMAP" id="MF_00518">
    <property type="entry name" value="Deacylase_Dtd"/>
    <property type="match status" value="1"/>
</dbReference>
<dbReference type="CDD" id="cd00563">
    <property type="entry name" value="Dtyr_deacylase"/>
    <property type="match status" value="1"/>
</dbReference>
<dbReference type="RefSeq" id="WP_213536662.1">
    <property type="nucleotide sequence ID" value="NZ_BOVQ01000008.1"/>
</dbReference>
<comment type="catalytic activity">
    <reaction evidence="4">
        <text>a D-aminoacyl-tRNA + H2O = a tRNA + a D-alpha-amino acid + H(+)</text>
        <dbReference type="Rhea" id="RHEA:13953"/>
        <dbReference type="Rhea" id="RHEA-COMP:10123"/>
        <dbReference type="Rhea" id="RHEA-COMP:10124"/>
        <dbReference type="ChEBI" id="CHEBI:15377"/>
        <dbReference type="ChEBI" id="CHEBI:15378"/>
        <dbReference type="ChEBI" id="CHEBI:59871"/>
        <dbReference type="ChEBI" id="CHEBI:78442"/>
        <dbReference type="ChEBI" id="CHEBI:79333"/>
        <dbReference type="EC" id="3.1.1.96"/>
    </reaction>
</comment>
<gene>
    <name evidence="4 5" type="primary">dtd</name>
    <name evidence="5" type="ORF">ACFO26_02260</name>
</gene>
<keyword evidence="6" id="KW-1185">Reference proteome</keyword>
<dbReference type="EC" id="3.1.1.96" evidence="4"/>
<comment type="domain">
    <text evidence="4">A Gly-cisPro motif from one monomer fits into the active site of the other monomer to allow specific chiral rejection of L-amino acids.</text>
</comment>
<protein>
    <recommendedName>
        <fullName evidence="4">D-aminoacyl-tRNA deacylase</fullName>
        <shortName evidence="4">DTD</shortName>
        <ecNumber evidence="4">3.1.1.96</ecNumber>
    </recommendedName>
    <alternativeName>
        <fullName evidence="4">Gly-tRNA(Ala) deacylase</fullName>
        <ecNumber evidence="4">3.1.1.-</ecNumber>
    </alternativeName>
</protein>
<dbReference type="EMBL" id="JBHSGD010000002">
    <property type="protein sequence ID" value="MFC4651727.1"/>
    <property type="molecule type" value="Genomic_DNA"/>
</dbReference>
<comment type="subunit">
    <text evidence="4">Homodimer.</text>
</comment>
<evidence type="ECO:0000256" key="4">
    <source>
        <dbReference type="HAMAP-Rule" id="MF_00518"/>
    </source>
</evidence>
<dbReference type="Proteomes" id="UP001595987">
    <property type="component" value="Unassembled WGS sequence"/>
</dbReference>
<dbReference type="PANTHER" id="PTHR10472">
    <property type="entry name" value="D-TYROSYL-TRNA TYR DEACYLASE"/>
    <property type="match status" value="1"/>
</dbReference>
<evidence type="ECO:0000256" key="1">
    <source>
        <dbReference type="ARBA" id="ARBA00009673"/>
    </source>
</evidence>
<proteinExistence type="inferred from homology"/>
<keyword evidence="2 4" id="KW-0820">tRNA-binding</keyword>
<dbReference type="Pfam" id="PF02580">
    <property type="entry name" value="Tyr_Deacylase"/>
    <property type="match status" value="1"/>
</dbReference>
<accession>A0ABV9JBS1</accession>
<comment type="subcellular location">
    <subcellularLocation>
        <location evidence="4">Cytoplasm</location>
    </subcellularLocation>
</comment>
<dbReference type="SUPFAM" id="SSF69500">
    <property type="entry name" value="DTD-like"/>
    <property type="match status" value="1"/>
</dbReference>
<sequence>MKIVIQRVKSASVKIDKTVKNKINQGLLLLVAVEDADTQFDLDYAVRKVINMRIFSDEDGKMNRSVQDIQGEILSISQFTLYADTRKGNRPSFTAAGKPEFAKQMYEKFDEQLNQNLPVKTGEFGADMEIELINDGPVTIILDTKEARHG</sequence>
<dbReference type="InterPro" id="IPR003732">
    <property type="entry name" value="Daa-tRNA_deacyls_DTD"/>
</dbReference>
<dbReference type="Gene3D" id="3.50.80.10">
    <property type="entry name" value="D-tyrosyl-tRNA(Tyr) deacylase"/>
    <property type="match status" value="1"/>
</dbReference>
<comment type="function">
    <text evidence="4">An aminoacyl-tRNA editing enzyme that deacylates mischarged D-aminoacyl-tRNAs. Also deacylates mischarged glycyl-tRNA(Ala), protecting cells against glycine mischarging by AlaRS. Acts via tRNA-based rather than protein-based catalysis; rejects L-amino acids rather than detecting D-amino acids in the active site. By recycling D-aminoacyl-tRNA to D-amino acids and free tRNA molecules, this enzyme counteracts the toxicity associated with the formation of D-aminoacyl-tRNA entities in vivo and helps enforce protein L-homochirality.</text>
</comment>
<keyword evidence="3 4" id="KW-0378">Hydrolase</keyword>
<keyword evidence="4" id="KW-0963">Cytoplasm</keyword>
<dbReference type="GO" id="GO:0051499">
    <property type="term" value="F:D-aminoacyl-tRNA deacylase activity"/>
    <property type="evidence" value="ECO:0007669"/>
    <property type="project" value="UniProtKB-EC"/>
</dbReference>
<evidence type="ECO:0000256" key="3">
    <source>
        <dbReference type="ARBA" id="ARBA00022801"/>
    </source>
</evidence>
<keyword evidence="4" id="KW-0694">RNA-binding</keyword>
<evidence type="ECO:0000256" key="2">
    <source>
        <dbReference type="ARBA" id="ARBA00022555"/>
    </source>
</evidence>
<comment type="similarity">
    <text evidence="1 4">Belongs to the DTD family.</text>
</comment>
<dbReference type="PANTHER" id="PTHR10472:SF5">
    <property type="entry name" value="D-AMINOACYL-TRNA DEACYLASE 1"/>
    <property type="match status" value="1"/>
</dbReference>
<name>A0ABV9JBS1_9LACT</name>
<reference evidence="6" key="1">
    <citation type="journal article" date="2019" name="Int. J. Syst. Evol. Microbiol.">
        <title>The Global Catalogue of Microorganisms (GCM) 10K type strain sequencing project: providing services to taxonomists for standard genome sequencing and annotation.</title>
        <authorList>
            <consortium name="The Broad Institute Genomics Platform"/>
            <consortium name="The Broad Institute Genome Sequencing Center for Infectious Disease"/>
            <person name="Wu L."/>
            <person name="Ma J."/>
        </authorList>
    </citation>
    <scope>NUCLEOTIDE SEQUENCE [LARGE SCALE GENOMIC DNA]</scope>
    <source>
        <strain evidence="6">CCUG 63287</strain>
    </source>
</reference>
<evidence type="ECO:0000313" key="6">
    <source>
        <dbReference type="Proteomes" id="UP001595987"/>
    </source>
</evidence>
<dbReference type="NCBIfam" id="TIGR00256">
    <property type="entry name" value="D-aminoacyl-tRNA deacylase"/>
    <property type="match status" value="1"/>
</dbReference>
<comment type="caution">
    <text evidence="5">The sequence shown here is derived from an EMBL/GenBank/DDBJ whole genome shotgun (WGS) entry which is preliminary data.</text>
</comment>